<keyword evidence="8" id="KW-0732">Signal</keyword>
<dbReference type="GO" id="GO:0046872">
    <property type="term" value="F:metal ion binding"/>
    <property type="evidence" value="ECO:0007669"/>
    <property type="project" value="UniProtKB-KW"/>
</dbReference>
<dbReference type="Gene3D" id="2.120.10.30">
    <property type="entry name" value="TolB, C-terminal domain"/>
    <property type="match status" value="1"/>
</dbReference>
<feature type="signal peptide" evidence="8">
    <location>
        <begin position="1"/>
        <end position="22"/>
    </location>
</feature>
<dbReference type="PANTHER" id="PTHR11799:SF30">
    <property type="entry name" value="SERUM PARAOXONASE_ARYLESTERASE 2"/>
    <property type="match status" value="1"/>
</dbReference>
<comment type="PTM">
    <text evidence="7">Glycosylated.</text>
</comment>
<dbReference type="KEGG" id="uvi:66067901"/>
<reference evidence="9" key="1">
    <citation type="submission" date="2020-03" db="EMBL/GenBank/DDBJ databases">
        <title>A mixture of massive structural variations and highly conserved coding sequences in Ustilaginoidea virens genome.</title>
        <authorList>
            <person name="Zhang K."/>
            <person name="Zhao Z."/>
            <person name="Zhang Z."/>
            <person name="Li Y."/>
            <person name="Hsiang T."/>
            <person name="Sun W."/>
        </authorList>
    </citation>
    <scope>NUCLEOTIDE SEQUENCE</scope>
    <source>
        <strain evidence="9">UV-8b</strain>
    </source>
</reference>
<feature type="binding site" evidence="6">
    <location>
        <position position="130"/>
    </location>
    <ligand>
        <name>Ca(2+)</name>
        <dbReference type="ChEBI" id="CHEBI:29108"/>
        <label>1</label>
        <note>catalytic</note>
    </ligand>
</feature>
<feature type="chain" id="PRO_5034476659" description="Paraoxonase" evidence="8">
    <location>
        <begin position="23"/>
        <end position="395"/>
    </location>
</feature>
<keyword evidence="6" id="KW-0479">Metal-binding</keyword>
<evidence type="ECO:0000313" key="10">
    <source>
        <dbReference type="Proteomes" id="UP000027002"/>
    </source>
</evidence>
<keyword evidence="2" id="KW-0378">Hydrolase</keyword>
<evidence type="ECO:0000256" key="5">
    <source>
        <dbReference type="PIRSR" id="PIRSR602640-1"/>
    </source>
</evidence>
<dbReference type="InterPro" id="IPR002640">
    <property type="entry name" value="Arylesterase"/>
</dbReference>
<comment type="similarity">
    <text evidence="1">Belongs to the paraoxonase family.</text>
</comment>
<dbReference type="GO" id="GO:0004064">
    <property type="term" value="F:arylesterase activity"/>
    <property type="evidence" value="ECO:0007669"/>
    <property type="project" value="InterPro"/>
</dbReference>
<evidence type="ECO:0000256" key="1">
    <source>
        <dbReference type="ARBA" id="ARBA00008595"/>
    </source>
</evidence>
<feature type="binding site" evidence="6">
    <location>
        <position position="291"/>
    </location>
    <ligand>
        <name>Ca(2+)</name>
        <dbReference type="ChEBI" id="CHEBI:29108"/>
        <label>1</label>
        <note>catalytic</note>
    </ligand>
</feature>
<keyword evidence="10" id="KW-1185">Reference proteome</keyword>
<proteinExistence type="inferred from homology"/>
<evidence type="ECO:0000256" key="2">
    <source>
        <dbReference type="ARBA" id="ARBA00022801"/>
    </source>
</evidence>
<evidence type="ECO:0000256" key="3">
    <source>
        <dbReference type="ARBA" id="ARBA00023157"/>
    </source>
</evidence>
<accession>A0A8E5HX04</accession>
<evidence type="ECO:0000256" key="4">
    <source>
        <dbReference type="ARBA" id="ARBA00023180"/>
    </source>
</evidence>
<protein>
    <recommendedName>
        <fullName evidence="11">Paraoxonase</fullName>
    </recommendedName>
</protein>
<feature type="active site" description="Proton acceptor" evidence="5">
    <location>
        <position position="128"/>
    </location>
</feature>
<evidence type="ECO:0000256" key="8">
    <source>
        <dbReference type="SAM" id="SignalP"/>
    </source>
</evidence>
<dbReference type="GeneID" id="66067901"/>
<keyword evidence="3" id="KW-1015">Disulfide bond</keyword>
<feature type="glycosylation site" description="N-linked (GlcNAc...) asparagine" evidence="7">
    <location>
        <position position="292"/>
    </location>
</feature>
<feature type="binding site" evidence="6">
    <location>
        <position position="292"/>
    </location>
    <ligand>
        <name>Ca(2+)</name>
        <dbReference type="ChEBI" id="CHEBI:29108"/>
        <label>1</label>
        <note>catalytic</note>
    </ligand>
</feature>
<feature type="binding site" evidence="6">
    <location>
        <position position="180"/>
    </location>
    <ligand>
        <name>Ca(2+)</name>
        <dbReference type="ChEBI" id="CHEBI:29108"/>
        <label>1</label>
        <note>catalytic</note>
    </ligand>
</feature>
<evidence type="ECO:0000256" key="6">
    <source>
        <dbReference type="PIRSR" id="PIRSR602640-2"/>
    </source>
</evidence>
<dbReference type="InterPro" id="IPR011042">
    <property type="entry name" value="6-blade_b-propeller_TolB-like"/>
</dbReference>
<dbReference type="RefSeq" id="XP_043000556.1">
    <property type="nucleotide sequence ID" value="XM_043144621.1"/>
</dbReference>
<keyword evidence="6" id="KW-0106">Calcium</keyword>
<evidence type="ECO:0008006" key="11">
    <source>
        <dbReference type="Google" id="ProtNLM"/>
    </source>
</evidence>
<name>A0A8E5HX04_USTVR</name>
<dbReference type="Pfam" id="PF01731">
    <property type="entry name" value="Arylesterase"/>
    <property type="match status" value="1"/>
</dbReference>
<dbReference type="SUPFAM" id="SSF63829">
    <property type="entry name" value="Calcium-dependent phosphotriesterase"/>
    <property type="match status" value="1"/>
</dbReference>
<dbReference type="AlphaFoldDB" id="A0A8E5HX04"/>
<sequence length="395" mass="43666">MASFRSFPLILAAAVVSRLVYPRLEVLFTFYNDAPSRLPQVNTFKRHEIKFADRVRSCEDALILESRGVAILACDPGRERWNTVLGIFHPDPASAGLYVYDYRDASQPEAESLKTVELVGFPGRADFHTLGLAYDEATSTLFAASHAQAGSRIERFKLDVDRLVATHTGTIQHPLIHAPNSIAIVSPDELYVTNDHHFLARNTKLLAKAETFLALPLGSVVHVKLLDGDRTPQVGDVRIVERLSFPNGIELLNDTTLAVASTTRRAIYLYEIQRDRSLEPRSTIHLPYLPDNLSVHGGKLLVAGHPHFPSLAKFSESRHVCNYPEVLGAAGADKREYCESGLAPSWAGEWSERAGLRILYVGTEYPTSATAARDARRGVGIITGLYAKGILVWRD</sequence>
<feature type="binding site" evidence="6">
    <location>
        <position position="247"/>
    </location>
    <ligand>
        <name>Ca(2+)</name>
        <dbReference type="ChEBI" id="CHEBI:29108"/>
        <label>1</label>
        <note>catalytic</note>
    </ligand>
</feature>
<dbReference type="OrthoDB" id="5307922at2759"/>
<evidence type="ECO:0000313" key="9">
    <source>
        <dbReference type="EMBL" id="QUC22883.1"/>
    </source>
</evidence>
<evidence type="ECO:0000256" key="7">
    <source>
        <dbReference type="PIRSR" id="PIRSR602640-4"/>
    </source>
</evidence>
<dbReference type="Proteomes" id="UP000027002">
    <property type="component" value="Chromosome 6"/>
</dbReference>
<gene>
    <name evidence="9" type="ORF">UV8b_07124</name>
</gene>
<comment type="cofactor">
    <cofactor evidence="6">
        <name>Ca(2+)</name>
        <dbReference type="ChEBI" id="CHEBI:29108"/>
    </cofactor>
    <text evidence="6">Binds 2 calcium ions per subunit.</text>
</comment>
<dbReference type="SMR" id="A0A8E5HX04"/>
<dbReference type="PANTHER" id="PTHR11799">
    <property type="entry name" value="PARAOXONASE"/>
    <property type="match status" value="1"/>
</dbReference>
<feature type="binding site" evidence="6">
    <location>
        <position position="60"/>
    </location>
    <ligand>
        <name>Ca(2+)</name>
        <dbReference type="ChEBI" id="CHEBI:29108"/>
        <label>1</label>
        <note>catalytic</note>
    </ligand>
</feature>
<organism evidence="9 10">
    <name type="scientific">Ustilaginoidea virens</name>
    <name type="common">Rice false smut fungus</name>
    <name type="synonym">Villosiclava virens</name>
    <dbReference type="NCBI Taxonomy" id="1159556"/>
    <lineage>
        <taxon>Eukaryota</taxon>
        <taxon>Fungi</taxon>
        <taxon>Dikarya</taxon>
        <taxon>Ascomycota</taxon>
        <taxon>Pezizomycotina</taxon>
        <taxon>Sordariomycetes</taxon>
        <taxon>Hypocreomycetidae</taxon>
        <taxon>Hypocreales</taxon>
        <taxon>Clavicipitaceae</taxon>
        <taxon>Ustilaginoidea</taxon>
    </lineage>
</organism>
<dbReference type="EMBL" id="CP072758">
    <property type="protein sequence ID" value="QUC22883.1"/>
    <property type="molecule type" value="Genomic_DNA"/>
</dbReference>
<keyword evidence="4 7" id="KW-0325">Glycoprotein</keyword>
<dbReference type="InterPro" id="IPR051288">
    <property type="entry name" value="Serum_paraoxonase/arylesterase"/>
</dbReference>